<dbReference type="EMBL" id="JARGDL010000014">
    <property type="protein sequence ID" value="MDF1612529.1"/>
    <property type="molecule type" value="Genomic_DNA"/>
</dbReference>
<evidence type="ECO:0008006" key="4">
    <source>
        <dbReference type="Google" id="ProtNLM"/>
    </source>
</evidence>
<keyword evidence="1" id="KW-0732">Signal</keyword>
<dbReference type="PROSITE" id="PS51257">
    <property type="entry name" value="PROKAR_LIPOPROTEIN"/>
    <property type="match status" value="1"/>
</dbReference>
<evidence type="ECO:0000313" key="3">
    <source>
        <dbReference type="Proteomes" id="UP001221302"/>
    </source>
</evidence>
<evidence type="ECO:0000256" key="1">
    <source>
        <dbReference type="SAM" id="SignalP"/>
    </source>
</evidence>
<accession>A0AAE3P1D5</accession>
<gene>
    <name evidence="2" type="ORF">P0M35_10235</name>
</gene>
<reference evidence="2" key="1">
    <citation type="submission" date="2023-03" db="EMBL/GenBank/DDBJ databases">
        <title>Stygiobacter electus gen. nov., sp. nov., facultatively anaerobic thermotolerant bacterium of the class Ignavibacteria from a well of Yessentuki mineral water deposit.</title>
        <authorList>
            <person name="Podosokorskaya O.A."/>
            <person name="Elcheninov A.G."/>
            <person name="Petrova N.F."/>
            <person name="Zavarzina D.G."/>
            <person name="Kublanov I.V."/>
            <person name="Merkel A.Y."/>
        </authorList>
    </citation>
    <scope>NUCLEOTIDE SEQUENCE</scope>
    <source>
        <strain evidence="2">09-Me</strain>
    </source>
</reference>
<sequence length="134" mass="14508">MKTILIYYSLFCSLLIISGCSKDNNPANSDSQSVIGKWKILTTNGIDISSAGGTYDITETKITESWVIPSCSKIYSYTKNGNQYTTILQSTTCSIQGNDPSNVPGYKATGTFTVNGNKLTITLEKGTVVVCQRI</sequence>
<feature type="signal peptide" evidence="1">
    <location>
        <begin position="1"/>
        <end position="23"/>
    </location>
</feature>
<dbReference type="Proteomes" id="UP001221302">
    <property type="component" value="Unassembled WGS sequence"/>
</dbReference>
<comment type="caution">
    <text evidence="2">The sequence shown here is derived from an EMBL/GenBank/DDBJ whole genome shotgun (WGS) entry which is preliminary data.</text>
</comment>
<dbReference type="AlphaFoldDB" id="A0AAE3P1D5"/>
<organism evidence="2 3">
    <name type="scientific">Stygiobacter electus</name>
    <dbReference type="NCBI Taxonomy" id="3032292"/>
    <lineage>
        <taxon>Bacteria</taxon>
        <taxon>Pseudomonadati</taxon>
        <taxon>Ignavibacteriota</taxon>
        <taxon>Ignavibacteria</taxon>
        <taxon>Ignavibacteriales</taxon>
        <taxon>Melioribacteraceae</taxon>
        <taxon>Stygiobacter</taxon>
    </lineage>
</organism>
<evidence type="ECO:0000313" key="2">
    <source>
        <dbReference type="EMBL" id="MDF1612529.1"/>
    </source>
</evidence>
<dbReference type="RefSeq" id="WP_321536300.1">
    <property type="nucleotide sequence ID" value="NZ_JARGDL010000014.1"/>
</dbReference>
<protein>
    <recommendedName>
        <fullName evidence="4">Lipocalin-like domain-containing protein</fullName>
    </recommendedName>
</protein>
<proteinExistence type="predicted"/>
<feature type="chain" id="PRO_5041935460" description="Lipocalin-like domain-containing protein" evidence="1">
    <location>
        <begin position="24"/>
        <end position="134"/>
    </location>
</feature>
<keyword evidence="3" id="KW-1185">Reference proteome</keyword>
<name>A0AAE3P1D5_9BACT</name>